<feature type="domain" description="Tify" evidence="4">
    <location>
        <begin position="171"/>
        <end position="206"/>
    </location>
</feature>
<keyword evidence="2" id="KW-0539">Nucleus</keyword>
<dbReference type="PANTHER" id="PTHR33077:SF90">
    <property type="entry name" value="PROTEIN TIFY 7"/>
    <property type="match status" value="1"/>
</dbReference>
<dbReference type="GO" id="GO:0031347">
    <property type="term" value="P:regulation of defense response"/>
    <property type="evidence" value="ECO:0007669"/>
    <property type="project" value="UniProtKB-UniRule"/>
</dbReference>
<dbReference type="Gramene" id="Tc04v2_t011740.3">
    <property type="protein sequence ID" value="Tc04v2_p011740.3"/>
    <property type="gene ID" value="Tc04v2_g011740"/>
</dbReference>
<comment type="subcellular location">
    <subcellularLocation>
        <location evidence="2">Nucleus</location>
    </subcellularLocation>
</comment>
<dbReference type="InterPro" id="IPR010399">
    <property type="entry name" value="Tify_dom"/>
</dbReference>
<dbReference type="InterPro" id="IPR018467">
    <property type="entry name" value="CCT_CS"/>
</dbReference>
<organism evidence="5 6">
    <name type="scientific">Theobroma cacao</name>
    <name type="common">Cacao</name>
    <name type="synonym">Cocoa</name>
    <dbReference type="NCBI Taxonomy" id="3641"/>
    <lineage>
        <taxon>Eukaryota</taxon>
        <taxon>Viridiplantae</taxon>
        <taxon>Streptophyta</taxon>
        <taxon>Embryophyta</taxon>
        <taxon>Tracheophyta</taxon>
        <taxon>Spermatophyta</taxon>
        <taxon>Magnoliopsida</taxon>
        <taxon>eudicotyledons</taxon>
        <taxon>Gunneridae</taxon>
        <taxon>Pentapetalae</taxon>
        <taxon>rosids</taxon>
        <taxon>malvids</taxon>
        <taxon>Malvales</taxon>
        <taxon>Malvaceae</taxon>
        <taxon>Byttnerioideae</taxon>
        <taxon>Theobroma</taxon>
    </lineage>
</organism>
<reference evidence="6" key="2">
    <citation type="submission" date="2025-08" db="UniProtKB">
        <authorList>
            <consortium name="RefSeq"/>
        </authorList>
    </citation>
    <scope>IDENTIFICATION</scope>
</reference>
<feature type="region of interest" description="Disordered" evidence="3">
    <location>
        <begin position="153"/>
        <end position="172"/>
    </location>
</feature>
<comment type="similarity">
    <text evidence="1 2">Belongs to the TIFY/JAZ family.</text>
</comment>
<dbReference type="GeneID" id="18602164"/>
<comment type="function">
    <text evidence="2">Repressor of jasmonate responses.</text>
</comment>
<dbReference type="GO" id="GO:0009611">
    <property type="term" value="P:response to wounding"/>
    <property type="evidence" value="ECO:0007669"/>
    <property type="project" value="UniProtKB-UniRule"/>
</dbReference>
<dbReference type="Pfam" id="PF06200">
    <property type="entry name" value="tify"/>
    <property type="match status" value="1"/>
</dbReference>
<evidence type="ECO:0000256" key="1">
    <source>
        <dbReference type="ARBA" id="ARBA00008614"/>
    </source>
</evidence>
<dbReference type="SMART" id="SM00979">
    <property type="entry name" value="TIFY"/>
    <property type="match status" value="1"/>
</dbReference>
<dbReference type="GO" id="GO:0005634">
    <property type="term" value="C:nucleus"/>
    <property type="evidence" value="ECO:0007669"/>
    <property type="project" value="UniProtKB-SubCell"/>
</dbReference>
<sequence>MASYVTCPFLIEKRKRKEKGTSLLATTTAQLLLNSKPQQKDSAMERDFLGLKRKDSSGTLTEIASNNIFNDSVGGMQRWWSEDSSWSQFQPFGATQDDMPDTLASPVYAFDFTCNPLSTLPKRSFNSTTPWKFPFQEETIPTSKQFLGGFPFAERSATSSPTDPRNKSKQVEAADDRLTIVYDNKVHVFEDVSPNKAEAILRLARDEYYSFLTADDDRNQVVLPEQTTMDLLCWTSNGNQHALDPPSIINSSAEFASHTYSAITLPQARKATLEHFLEKRKDRLTNGMFYKFMKTVLYSPELLR</sequence>
<dbReference type="Proteomes" id="UP000694886">
    <property type="component" value="Chromosome 4"/>
</dbReference>
<evidence type="ECO:0000256" key="2">
    <source>
        <dbReference type="RuleBase" id="RU369065"/>
    </source>
</evidence>
<dbReference type="RefSeq" id="XP_017974695.1">
    <property type="nucleotide sequence ID" value="XM_018119206.1"/>
</dbReference>
<dbReference type="InterPro" id="IPR040390">
    <property type="entry name" value="TIFY/JAZ"/>
</dbReference>
<proteinExistence type="inferred from homology"/>
<gene>
    <name evidence="6" type="primary">LOC18602164</name>
</gene>
<dbReference type="PROSITE" id="PS51320">
    <property type="entry name" value="TIFY"/>
    <property type="match status" value="1"/>
</dbReference>
<dbReference type="Pfam" id="PF09425">
    <property type="entry name" value="Jas_motif"/>
    <property type="match status" value="1"/>
</dbReference>
<comment type="domain">
    <text evidence="2">The jas domain is required for interaction with COI1.</text>
</comment>
<dbReference type="AlphaFoldDB" id="A0AB32W6L9"/>
<evidence type="ECO:0000313" key="6">
    <source>
        <dbReference type="RefSeq" id="XP_017974695.1"/>
    </source>
</evidence>
<dbReference type="PANTHER" id="PTHR33077">
    <property type="entry name" value="PROTEIN TIFY 4A-RELATED-RELATED"/>
    <property type="match status" value="1"/>
</dbReference>
<accession>A0AB32W6L9</accession>
<evidence type="ECO:0000256" key="3">
    <source>
        <dbReference type="SAM" id="MobiDB-lite"/>
    </source>
</evidence>
<evidence type="ECO:0000259" key="4">
    <source>
        <dbReference type="PROSITE" id="PS51320"/>
    </source>
</evidence>
<evidence type="ECO:0000313" key="5">
    <source>
        <dbReference type="Proteomes" id="UP000694886"/>
    </source>
</evidence>
<protein>
    <recommendedName>
        <fullName evidence="2">Protein TIFY</fullName>
    </recommendedName>
    <alternativeName>
        <fullName evidence="2">Jasmonate ZIM domain-containing protein</fullName>
    </alternativeName>
</protein>
<reference evidence="5" key="1">
    <citation type="journal article" date="1997" name="Nucleic Acids Res.">
        <title>tRNAscan-SE: a program for improved detection of transfer RNA genes in genomic sequence.</title>
        <authorList>
            <person name="Lowe T.M."/>
            <person name="Eddy S.R."/>
        </authorList>
    </citation>
    <scope>NUCLEOTIDE SEQUENCE [LARGE SCALE GENOMIC DNA]</scope>
    <source>
        <strain evidence="5">r\B97-61/B2</strain>
    </source>
</reference>
<keyword evidence="2" id="KW-1184">Jasmonic acid signaling pathway</keyword>
<name>A0AB32W6L9_THECC</name>
<dbReference type="GO" id="GO:2000022">
    <property type="term" value="P:regulation of jasmonic acid mediated signaling pathway"/>
    <property type="evidence" value="ECO:0007669"/>
    <property type="project" value="UniProtKB-UniRule"/>
</dbReference>